<sequence length="142" mass="15952">MNNEYNLQRFVEAQNAVYDDAIAILRRGMMCSPYMDFIFPRLRTSTADPATERFAVGSIDEASAYLALPVLGGRYRECLRALQHLPGLSANTVFGDIDARKLHASMTLFCEAGDEFLLETVLEAWFDSLLEPDTMKGLGRTY</sequence>
<dbReference type="SUPFAM" id="SSF140736">
    <property type="entry name" value="Rv1873-like"/>
    <property type="match status" value="1"/>
</dbReference>
<name>A0A7W6DBH1_9HYPH</name>
<gene>
    <name evidence="1" type="ORF">GGQ64_004736</name>
</gene>
<comment type="caution">
    <text evidence="1">The sequence shown here is derived from an EMBL/GenBank/DDBJ whole genome shotgun (WGS) entry which is preliminary data.</text>
</comment>
<keyword evidence="2" id="KW-1185">Reference proteome</keyword>
<evidence type="ECO:0000313" key="1">
    <source>
        <dbReference type="EMBL" id="MBB3979494.1"/>
    </source>
</evidence>
<dbReference type="AlphaFoldDB" id="A0A7W6DBH1"/>
<dbReference type="RefSeq" id="WP_183807729.1">
    <property type="nucleotide sequence ID" value="NZ_JACIEE010000011.1"/>
</dbReference>
<proteinExistence type="predicted"/>
<dbReference type="Gene3D" id="1.25.40.380">
    <property type="entry name" value="Protein of unknown function DUF1810"/>
    <property type="match status" value="1"/>
</dbReference>
<accession>A0A7W6DBH1</accession>
<protein>
    <submittedName>
        <fullName evidence="1">Uncharacterized protein (DUF1810 family)</fullName>
    </submittedName>
</protein>
<dbReference type="Pfam" id="PF08837">
    <property type="entry name" value="DUF1810"/>
    <property type="match status" value="1"/>
</dbReference>
<organism evidence="1 2">
    <name type="scientific">Mycoplana azooxidifex</name>
    <dbReference type="NCBI Taxonomy" id="1636188"/>
    <lineage>
        <taxon>Bacteria</taxon>
        <taxon>Pseudomonadati</taxon>
        <taxon>Pseudomonadota</taxon>
        <taxon>Alphaproteobacteria</taxon>
        <taxon>Hyphomicrobiales</taxon>
        <taxon>Rhizobiaceae</taxon>
        <taxon>Mycoplana</taxon>
    </lineage>
</organism>
<dbReference type="PIRSF" id="PIRSF008546">
    <property type="entry name" value="UCP008546"/>
    <property type="match status" value="1"/>
</dbReference>
<dbReference type="EMBL" id="JACIEE010000011">
    <property type="protein sequence ID" value="MBB3979494.1"/>
    <property type="molecule type" value="Genomic_DNA"/>
</dbReference>
<evidence type="ECO:0000313" key="2">
    <source>
        <dbReference type="Proteomes" id="UP000574761"/>
    </source>
</evidence>
<reference evidence="1 2" key="1">
    <citation type="submission" date="2020-08" db="EMBL/GenBank/DDBJ databases">
        <title>Genomic Encyclopedia of Type Strains, Phase IV (KMG-IV): sequencing the most valuable type-strain genomes for metagenomic binning, comparative biology and taxonomic classification.</title>
        <authorList>
            <person name="Goeker M."/>
        </authorList>
    </citation>
    <scope>NUCLEOTIDE SEQUENCE [LARGE SCALE GENOMIC DNA]</scope>
    <source>
        <strain evidence="1 2">DSM 100211</strain>
    </source>
</reference>
<dbReference type="Proteomes" id="UP000574761">
    <property type="component" value="Unassembled WGS sequence"/>
</dbReference>
<dbReference type="InterPro" id="IPR014937">
    <property type="entry name" value="DUF1810"/>
</dbReference>
<dbReference type="InterPro" id="IPR036287">
    <property type="entry name" value="Rv1873-like_sf"/>
</dbReference>